<dbReference type="EMBL" id="LAZR01000092">
    <property type="protein sequence ID" value="KKN92803.1"/>
    <property type="molecule type" value="Genomic_DNA"/>
</dbReference>
<evidence type="ECO:0000313" key="9">
    <source>
        <dbReference type="EMBL" id="KKN92803.1"/>
    </source>
</evidence>
<dbReference type="GO" id="GO:0016301">
    <property type="term" value="F:kinase activity"/>
    <property type="evidence" value="ECO:0007669"/>
    <property type="project" value="UniProtKB-KW"/>
</dbReference>
<dbReference type="SMART" id="SM00448">
    <property type="entry name" value="REC"/>
    <property type="match status" value="1"/>
</dbReference>
<keyword evidence="4" id="KW-0902">Two-component regulatory system</keyword>
<keyword evidence="7" id="KW-0804">Transcription</keyword>
<dbReference type="Pfam" id="PF01590">
    <property type="entry name" value="GAF"/>
    <property type="match status" value="1"/>
</dbReference>
<evidence type="ECO:0000256" key="1">
    <source>
        <dbReference type="ARBA" id="ARBA00022553"/>
    </source>
</evidence>
<dbReference type="GO" id="GO:0000976">
    <property type="term" value="F:transcription cis-regulatory region binding"/>
    <property type="evidence" value="ECO:0007669"/>
    <property type="project" value="TreeGrafter"/>
</dbReference>
<dbReference type="GO" id="GO:0000156">
    <property type="term" value="F:phosphorelay response regulator activity"/>
    <property type="evidence" value="ECO:0007669"/>
    <property type="project" value="TreeGrafter"/>
</dbReference>
<evidence type="ECO:0000259" key="8">
    <source>
        <dbReference type="PROSITE" id="PS50110"/>
    </source>
</evidence>
<dbReference type="GO" id="GO:0005829">
    <property type="term" value="C:cytosol"/>
    <property type="evidence" value="ECO:0007669"/>
    <property type="project" value="TreeGrafter"/>
</dbReference>
<dbReference type="PANTHER" id="PTHR48111:SF1">
    <property type="entry name" value="TWO-COMPONENT RESPONSE REGULATOR ORR33"/>
    <property type="match status" value="1"/>
</dbReference>
<dbReference type="Gene3D" id="3.40.50.2300">
    <property type="match status" value="1"/>
</dbReference>
<dbReference type="Gene3D" id="3.30.450.40">
    <property type="match status" value="1"/>
</dbReference>
<feature type="domain" description="Response regulatory" evidence="8">
    <location>
        <begin position="8"/>
        <end position="122"/>
    </location>
</feature>
<dbReference type="GO" id="GO:0032993">
    <property type="term" value="C:protein-DNA complex"/>
    <property type="evidence" value="ECO:0007669"/>
    <property type="project" value="TreeGrafter"/>
</dbReference>
<evidence type="ECO:0000256" key="3">
    <source>
        <dbReference type="ARBA" id="ARBA00022777"/>
    </source>
</evidence>
<evidence type="ECO:0000256" key="7">
    <source>
        <dbReference type="ARBA" id="ARBA00023163"/>
    </source>
</evidence>
<name>A0A0F9XL21_9ZZZZ</name>
<comment type="caution">
    <text evidence="9">The sequence shown here is derived from an EMBL/GenBank/DDBJ whole genome shotgun (WGS) entry which is preliminary data.</text>
</comment>
<proteinExistence type="predicted"/>
<dbReference type="InterPro" id="IPR003018">
    <property type="entry name" value="GAF"/>
</dbReference>
<gene>
    <name evidence="9" type="ORF">LCGC14_0205460</name>
</gene>
<dbReference type="InterPro" id="IPR039420">
    <property type="entry name" value="WalR-like"/>
</dbReference>
<reference evidence="9" key="1">
    <citation type="journal article" date="2015" name="Nature">
        <title>Complex archaea that bridge the gap between prokaryotes and eukaryotes.</title>
        <authorList>
            <person name="Spang A."/>
            <person name="Saw J.H."/>
            <person name="Jorgensen S.L."/>
            <person name="Zaremba-Niedzwiedzka K."/>
            <person name="Martijn J."/>
            <person name="Lind A.E."/>
            <person name="van Eijk R."/>
            <person name="Schleper C."/>
            <person name="Guy L."/>
            <person name="Ettema T.J."/>
        </authorList>
    </citation>
    <scope>NUCLEOTIDE SEQUENCE</scope>
</reference>
<evidence type="ECO:0000256" key="4">
    <source>
        <dbReference type="ARBA" id="ARBA00023012"/>
    </source>
</evidence>
<dbReference type="AlphaFoldDB" id="A0A0F9XL21"/>
<dbReference type="InterPro" id="IPR011006">
    <property type="entry name" value="CheY-like_superfamily"/>
</dbReference>
<keyword evidence="5" id="KW-0805">Transcription regulation</keyword>
<keyword evidence="1" id="KW-0597">Phosphoprotein</keyword>
<organism evidence="9">
    <name type="scientific">marine sediment metagenome</name>
    <dbReference type="NCBI Taxonomy" id="412755"/>
    <lineage>
        <taxon>unclassified sequences</taxon>
        <taxon>metagenomes</taxon>
        <taxon>ecological metagenomes</taxon>
    </lineage>
</organism>
<dbReference type="InterPro" id="IPR029016">
    <property type="entry name" value="GAF-like_dom_sf"/>
</dbReference>
<dbReference type="PROSITE" id="PS50110">
    <property type="entry name" value="RESPONSE_REGULATORY"/>
    <property type="match status" value="1"/>
</dbReference>
<accession>A0A0F9XL21</accession>
<keyword evidence="3" id="KW-0418">Kinase</keyword>
<dbReference type="Pfam" id="PF00072">
    <property type="entry name" value="Response_reg"/>
    <property type="match status" value="1"/>
</dbReference>
<sequence length="332" mass="36338">MAGNQTARVLVVDDEPELRELLTDALAADDLQVLAAASEDEALALAADGPVDLIVADLRLGDHTGLDVIAHLRETIGDIPAVVITGCDDTEAVAEATQIGLVELMTKPLDMDRLRMTVRQELERRSARHRTKQRTLKLRDLARGVNIERKQIGQQLDSTCADLTAAYKALSSQMALQQIVIGYQGELIGAKCDDDVFRSLFQLFVRRSGPVHGIALVCNEDAELHVMGRFGVPTPDQLEFCQALCLPLVEIALTSPQCMVMDAGDEAEQFPQQIRRYLPGLSVLLLPLVPEPGELIGLVVLYRKGEQPFTDLDISLAEMTARPTAVAVRRNE</sequence>
<dbReference type="SUPFAM" id="SSF55781">
    <property type="entry name" value="GAF domain-like"/>
    <property type="match status" value="1"/>
</dbReference>
<dbReference type="PANTHER" id="PTHR48111">
    <property type="entry name" value="REGULATOR OF RPOS"/>
    <property type="match status" value="1"/>
</dbReference>
<dbReference type="SUPFAM" id="SSF52172">
    <property type="entry name" value="CheY-like"/>
    <property type="match status" value="1"/>
</dbReference>
<dbReference type="GO" id="GO:0006355">
    <property type="term" value="P:regulation of DNA-templated transcription"/>
    <property type="evidence" value="ECO:0007669"/>
    <property type="project" value="TreeGrafter"/>
</dbReference>
<keyword evidence="6" id="KW-0238">DNA-binding</keyword>
<evidence type="ECO:0000256" key="5">
    <source>
        <dbReference type="ARBA" id="ARBA00023015"/>
    </source>
</evidence>
<keyword evidence="2" id="KW-0808">Transferase</keyword>
<dbReference type="CDD" id="cd00156">
    <property type="entry name" value="REC"/>
    <property type="match status" value="1"/>
</dbReference>
<dbReference type="InterPro" id="IPR001789">
    <property type="entry name" value="Sig_transdc_resp-reg_receiver"/>
</dbReference>
<protein>
    <recommendedName>
        <fullName evidence="8">Response regulatory domain-containing protein</fullName>
    </recommendedName>
</protein>
<evidence type="ECO:0000256" key="6">
    <source>
        <dbReference type="ARBA" id="ARBA00023125"/>
    </source>
</evidence>
<evidence type="ECO:0000256" key="2">
    <source>
        <dbReference type="ARBA" id="ARBA00022679"/>
    </source>
</evidence>